<sequence length="384" mass="42572">MNDPGLRLMARISTSLLPKVPELSEELCDLVWAAESEISGATTLSRAGLLRTCVVHLTEILGQLGSARPLDLRVPAENGRERALQGIPLPAVLHGYRIGTQYIWSKLREEADRIGEQARAALLDHADELWLGLDRYSEAFQESYRRTVAERARRSDQERAALLQVVLTGTTDPGRLADAAEGLALPRVGRFRVVVAEPEGELDRCERRLQALGVHSVWRHTDDDRVGVLSLPKLDPKGLDEALSGGRVGVSPTYERIDETVAAVRLARLTWASIEAGTEEVRHHGTRPVAALVAGAADIAHDLAERVLGPLLELPEQDRALLLDTAWRWYEHGGSTTGTAKALFCHRNTVRYRMQRVEQLTDRSFADPRHCAELFVALQALRLR</sequence>
<dbReference type="Pfam" id="PF17853">
    <property type="entry name" value="GGDEF_2"/>
    <property type="match status" value="1"/>
</dbReference>
<dbReference type="Gene3D" id="1.10.10.2840">
    <property type="entry name" value="PucR C-terminal helix-turn-helix domain"/>
    <property type="match status" value="1"/>
</dbReference>
<reference evidence="5 6" key="1">
    <citation type="submission" date="2016-10" db="EMBL/GenBank/DDBJ databases">
        <authorList>
            <person name="de Groot N.N."/>
        </authorList>
    </citation>
    <scope>NUCLEOTIDE SEQUENCE [LARGE SCALE GENOMIC DNA]</scope>
    <source>
        <strain evidence="5 6">DSM 44149</strain>
    </source>
</reference>
<dbReference type="RefSeq" id="WP_052407571.1">
    <property type="nucleotide sequence ID" value="NZ_JOEF01000016.1"/>
</dbReference>
<dbReference type="PANTHER" id="PTHR33744">
    <property type="entry name" value="CARBOHYDRATE DIACID REGULATOR"/>
    <property type="match status" value="1"/>
</dbReference>
<feature type="domain" description="RsbT co-antagonist protein RsbRD N-terminal" evidence="3">
    <location>
        <begin position="21"/>
        <end position="159"/>
    </location>
</feature>
<dbReference type="OrthoDB" id="33973at2"/>
<organism evidence="5 6">
    <name type="scientific">Allokutzneria albata</name>
    <name type="common">Kibdelosporangium albatum</name>
    <dbReference type="NCBI Taxonomy" id="211114"/>
    <lineage>
        <taxon>Bacteria</taxon>
        <taxon>Bacillati</taxon>
        <taxon>Actinomycetota</taxon>
        <taxon>Actinomycetes</taxon>
        <taxon>Pseudonocardiales</taxon>
        <taxon>Pseudonocardiaceae</taxon>
        <taxon>Allokutzneria</taxon>
    </lineage>
</organism>
<dbReference type="Pfam" id="PF13556">
    <property type="entry name" value="HTH_30"/>
    <property type="match status" value="1"/>
</dbReference>
<dbReference type="InterPro" id="IPR042070">
    <property type="entry name" value="PucR_C-HTH_sf"/>
</dbReference>
<comment type="similarity">
    <text evidence="1">Belongs to the CdaR family.</text>
</comment>
<dbReference type="PANTHER" id="PTHR33744:SF1">
    <property type="entry name" value="DNA-BINDING TRANSCRIPTIONAL ACTIVATOR ADER"/>
    <property type="match status" value="1"/>
</dbReference>
<dbReference type="EMBL" id="LT629701">
    <property type="protein sequence ID" value="SDM91562.1"/>
    <property type="molecule type" value="Genomic_DNA"/>
</dbReference>
<feature type="domain" description="CdaR GGDEF-like" evidence="4">
    <location>
        <begin position="169"/>
        <end position="270"/>
    </location>
</feature>
<dbReference type="InterPro" id="IPR041522">
    <property type="entry name" value="CdaR_GGDEF"/>
</dbReference>
<dbReference type="InterPro" id="IPR025736">
    <property type="entry name" value="PucR_C-HTH_dom"/>
</dbReference>
<feature type="domain" description="PucR C-terminal helix-turn-helix" evidence="2">
    <location>
        <begin position="322"/>
        <end position="380"/>
    </location>
</feature>
<accession>A0A1G9X4C8</accession>
<evidence type="ECO:0000259" key="4">
    <source>
        <dbReference type="Pfam" id="PF17853"/>
    </source>
</evidence>
<dbReference type="eggNOG" id="COG2508">
    <property type="taxonomic scope" value="Bacteria"/>
</dbReference>
<gene>
    <name evidence="5" type="ORF">SAMN04489726_3980</name>
</gene>
<keyword evidence="6" id="KW-1185">Reference proteome</keyword>
<protein>
    <submittedName>
        <fullName evidence="5">PucR C-terminal helix-turn-helix domain-containing protein</fullName>
    </submittedName>
</protein>
<evidence type="ECO:0000313" key="5">
    <source>
        <dbReference type="EMBL" id="SDM91562.1"/>
    </source>
</evidence>
<dbReference type="InterPro" id="IPR051448">
    <property type="entry name" value="CdaR-like_regulators"/>
</dbReference>
<dbReference type="Pfam" id="PF14361">
    <property type="entry name" value="RsbRD_N"/>
    <property type="match status" value="1"/>
</dbReference>
<proteinExistence type="inferred from homology"/>
<dbReference type="STRING" id="211114.SAMN04489726_3980"/>
<dbReference type="InterPro" id="IPR025751">
    <property type="entry name" value="RsbRD_N_dom"/>
</dbReference>
<evidence type="ECO:0000259" key="2">
    <source>
        <dbReference type="Pfam" id="PF13556"/>
    </source>
</evidence>
<dbReference type="AlphaFoldDB" id="A0A1G9X4C8"/>
<dbReference type="Proteomes" id="UP000183376">
    <property type="component" value="Chromosome I"/>
</dbReference>
<evidence type="ECO:0000256" key="1">
    <source>
        <dbReference type="ARBA" id="ARBA00006754"/>
    </source>
</evidence>
<evidence type="ECO:0000313" key="6">
    <source>
        <dbReference type="Proteomes" id="UP000183376"/>
    </source>
</evidence>
<name>A0A1G9X4C8_ALLAB</name>
<evidence type="ECO:0000259" key="3">
    <source>
        <dbReference type="Pfam" id="PF14361"/>
    </source>
</evidence>